<comment type="caution">
    <text evidence="1">The sequence shown here is derived from an EMBL/GenBank/DDBJ whole genome shotgun (WGS) entry which is preliminary data.</text>
</comment>
<dbReference type="EMBL" id="JACEMT010000052">
    <property type="protein sequence ID" value="MBA4503027.1"/>
    <property type="molecule type" value="Genomic_DNA"/>
</dbReference>
<dbReference type="RefSeq" id="WP_181740407.1">
    <property type="nucleotide sequence ID" value="NZ_JACEMT010000052.1"/>
</dbReference>
<name>A0A7W1WZE6_9GAMM</name>
<accession>A0A7W1WZE6</accession>
<dbReference type="Proteomes" id="UP000538931">
    <property type="component" value="Unassembled WGS sequence"/>
</dbReference>
<keyword evidence="2" id="KW-1185">Reference proteome</keyword>
<gene>
    <name evidence="1" type="ORF">H1S06_11720</name>
</gene>
<dbReference type="AlphaFoldDB" id="A0A7W1WZE6"/>
<evidence type="ECO:0000313" key="2">
    <source>
        <dbReference type="Proteomes" id="UP000538931"/>
    </source>
</evidence>
<organism evidence="1 2">
    <name type="scientific">Marinobacterium marinum</name>
    <dbReference type="NCBI Taxonomy" id="2756129"/>
    <lineage>
        <taxon>Bacteria</taxon>
        <taxon>Pseudomonadati</taxon>
        <taxon>Pseudomonadota</taxon>
        <taxon>Gammaproteobacteria</taxon>
        <taxon>Oceanospirillales</taxon>
        <taxon>Oceanospirillaceae</taxon>
        <taxon>Marinobacterium</taxon>
    </lineage>
</organism>
<proteinExistence type="predicted"/>
<reference evidence="1 2" key="1">
    <citation type="submission" date="2020-07" db="EMBL/GenBank/DDBJ databases">
        <title>Bacterium isolated from marien macroalgae.</title>
        <authorList>
            <person name="Zhu K."/>
            <person name="Lu D."/>
            <person name="Du Z."/>
        </authorList>
    </citation>
    <scope>NUCLEOTIDE SEQUENCE [LARGE SCALE GENOMIC DNA]</scope>
    <source>
        <strain evidence="1 2">3-1745</strain>
    </source>
</reference>
<evidence type="ECO:0000313" key="1">
    <source>
        <dbReference type="EMBL" id="MBA4503027.1"/>
    </source>
</evidence>
<protein>
    <submittedName>
        <fullName evidence="1">Uncharacterized protein</fullName>
    </submittedName>
</protein>
<sequence>MTAFRNLAQADHCLTIKQADTNSWWILRTDLPSHGRRSSIPRVVFFGTSEEQAKAWLASRTEPYFLQQ</sequence>